<organism evidence="1 2">
    <name type="scientific">Gemmata algarum</name>
    <dbReference type="NCBI Taxonomy" id="2975278"/>
    <lineage>
        <taxon>Bacteria</taxon>
        <taxon>Pseudomonadati</taxon>
        <taxon>Planctomycetota</taxon>
        <taxon>Planctomycetia</taxon>
        <taxon>Gemmatales</taxon>
        <taxon>Gemmataceae</taxon>
        <taxon>Gemmata</taxon>
    </lineage>
</organism>
<gene>
    <name evidence="1" type="ORF">R5W23_002608</name>
</gene>
<dbReference type="EMBL" id="JAXBLV010000191">
    <property type="protein sequence ID" value="MDY3561331.1"/>
    <property type="molecule type" value="Genomic_DNA"/>
</dbReference>
<comment type="caution">
    <text evidence="1">The sequence shown here is derived from an EMBL/GenBank/DDBJ whole genome shotgun (WGS) entry which is preliminary data.</text>
</comment>
<dbReference type="RefSeq" id="WP_320687765.1">
    <property type="nucleotide sequence ID" value="NZ_JAXBLV010000191.1"/>
</dbReference>
<proteinExistence type="predicted"/>
<accession>A0ABU5F1Q3</accession>
<name>A0ABU5F1Q3_9BACT</name>
<evidence type="ECO:0000313" key="1">
    <source>
        <dbReference type="EMBL" id="MDY3561331.1"/>
    </source>
</evidence>
<keyword evidence="2" id="KW-1185">Reference proteome</keyword>
<sequence>MWTFTGGKLIPQYNSGGVAAVKLAPPESPRRLTSRTKTATEGIYKFDGADKLVMCCRDDNKRSTEFAAGPKLGTILFVPERVRLPR</sequence>
<dbReference type="Proteomes" id="UP001272242">
    <property type="component" value="Unassembled WGS sequence"/>
</dbReference>
<protein>
    <submittedName>
        <fullName evidence="1">Uncharacterized protein</fullName>
    </submittedName>
</protein>
<reference evidence="2" key="1">
    <citation type="journal article" date="2023" name="Mar. Drugs">
        <title>Gemmata algarum, a Novel Planctomycete Isolated from an Algal Mat, Displays Antimicrobial Activity.</title>
        <authorList>
            <person name="Kumar G."/>
            <person name="Kallscheuer N."/>
            <person name="Kashif M."/>
            <person name="Ahamad S."/>
            <person name="Jagadeeshwari U."/>
            <person name="Pannikurungottu S."/>
            <person name="Haufschild T."/>
            <person name="Kabuu M."/>
            <person name="Sasikala C."/>
            <person name="Jogler C."/>
            <person name="Ramana C."/>
        </authorList>
    </citation>
    <scope>NUCLEOTIDE SEQUENCE [LARGE SCALE GENOMIC DNA]</scope>
    <source>
        <strain evidence="2">JC673</strain>
    </source>
</reference>
<evidence type="ECO:0000313" key="2">
    <source>
        <dbReference type="Proteomes" id="UP001272242"/>
    </source>
</evidence>